<dbReference type="InterPro" id="IPR001876">
    <property type="entry name" value="Znf_RanBP2"/>
</dbReference>
<proteinExistence type="predicted"/>
<dbReference type="OrthoDB" id="9837000at2759"/>
<dbReference type="SMART" id="SM00547">
    <property type="entry name" value="ZnF_RBZ"/>
    <property type="match status" value="2"/>
</dbReference>
<dbReference type="Gene3D" id="1.20.58.2190">
    <property type="match status" value="1"/>
</dbReference>
<dbReference type="InterPro" id="IPR036443">
    <property type="entry name" value="Znf_RanBP2_sf"/>
</dbReference>
<dbReference type="EMBL" id="JAACXV010000018">
    <property type="protein sequence ID" value="KAF7286924.1"/>
    <property type="molecule type" value="Genomic_DNA"/>
</dbReference>
<evidence type="ECO:0000256" key="3">
    <source>
        <dbReference type="ARBA" id="ARBA00022833"/>
    </source>
</evidence>
<feature type="compositionally biased region" description="Low complexity" evidence="4">
    <location>
        <begin position="506"/>
        <end position="515"/>
    </location>
</feature>
<organism evidence="6 7">
    <name type="scientific">Rhynchophorus ferrugineus</name>
    <name type="common">Red palm weevil</name>
    <name type="synonym">Curculio ferrugineus</name>
    <dbReference type="NCBI Taxonomy" id="354439"/>
    <lineage>
        <taxon>Eukaryota</taxon>
        <taxon>Metazoa</taxon>
        <taxon>Ecdysozoa</taxon>
        <taxon>Arthropoda</taxon>
        <taxon>Hexapoda</taxon>
        <taxon>Insecta</taxon>
        <taxon>Pterygota</taxon>
        <taxon>Neoptera</taxon>
        <taxon>Endopterygota</taxon>
        <taxon>Coleoptera</taxon>
        <taxon>Polyphaga</taxon>
        <taxon>Cucujiformia</taxon>
        <taxon>Curculionidae</taxon>
        <taxon>Dryophthorinae</taxon>
        <taxon>Rhynchophorus</taxon>
    </lineage>
</organism>
<protein>
    <recommendedName>
        <fullName evidence="5">RanBP2-type domain-containing protein</fullName>
    </recommendedName>
</protein>
<evidence type="ECO:0000313" key="7">
    <source>
        <dbReference type="Proteomes" id="UP000625711"/>
    </source>
</evidence>
<dbReference type="SUPFAM" id="SSF143503">
    <property type="entry name" value="PUG domain-like"/>
    <property type="match status" value="1"/>
</dbReference>
<evidence type="ECO:0000313" key="6">
    <source>
        <dbReference type="EMBL" id="KAF7286924.1"/>
    </source>
</evidence>
<dbReference type="GO" id="GO:0008270">
    <property type="term" value="F:zinc ion binding"/>
    <property type="evidence" value="ECO:0007669"/>
    <property type="project" value="UniProtKB-KW"/>
</dbReference>
<dbReference type="InterPro" id="IPR048839">
    <property type="entry name" value="SPATA2_PUB-like"/>
</dbReference>
<keyword evidence="1" id="KW-0479">Metal-binding</keyword>
<sequence>MVIMDSYFPDLIGELSKKIDHLHLSYLEMDESSEKFEHRVKLENAIADFLSEAEDSQKFRLIQTKEVFNRSAAQKKGFSGYKAATGWNALQLYAGNLLAQPWRREYRQIKTYCGFYKHQIEANLMGAEKIFEAMGYRYIGNGVLVLEGPICPDQVANVSRDCLVAYVECQILKHIWEELSVRNISWFDILRLRSMYPGSPEYCIKNIKYGFNKPEPVHESQLFHPTSPNGQVSVGSGINFVGTPTIHTRHTSGIQQVPICCPPSFVPYNMVPCSAHVPIVKQPVAATGYYYGNTMPLMPPMYGTVPTGQLIELEPRNDYELDGSVNDRIRRPRINSAAALEPEILKNGDSLKNGFDINPSETQNSEGDWDYVYRNLEKQGYSKDLGERGDVLGLNANEKQRKFSKETKRIKMTNLDEAMNNLQVADRPLKITEALEKFEQKSFERNTQHRERRHSQGSFYENVSSNDGPKSSKNIYTKTLPKEKLEKPNNVIPAVVPSHSTKEKAPSSVNNISVPNTPPPPPKWQCKSCTYLNDMNKDICEICSKSRNCPQETPIEVGGAECSNCTLVNPKSRKVCQACGKSLKDSPTYI</sequence>
<keyword evidence="3" id="KW-0862">Zinc</keyword>
<keyword evidence="2" id="KW-0863">Zinc-finger</keyword>
<feature type="region of interest" description="Disordered" evidence="4">
    <location>
        <begin position="442"/>
        <end position="521"/>
    </location>
</feature>
<dbReference type="AlphaFoldDB" id="A0A834IUZ5"/>
<dbReference type="Gene3D" id="2.30.30.380">
    <property type="entry name" value="Zn-finger domain of Sec23/24"/>
    <property type="match status" value="1"/>
</dbReference>
<dbReference type="Pfam" id="PF21388">
    <property type="entry name" value="SPATA2_PUB-like"/>
    <property type="match status" value="1"/>
</dbReference>
<feature type="compositionally biased region" description="Polar residues" evidence="4">
    <location>
        <begin position="456"/>
        <end position="477"/>
    </location>
</feature>
<dbReference type="SUPFAM" id="SSF90209">
    <property type="entry name" value="Ran binding protein zinc finger-like"/>
    <property type="match status" value="1"/>
</dbReference>
<dbReference type="PANTHER" id="PTHR15326">
    <property type="entry name" value="SPERMATOGENESIS-ASSOCIATED PROTEIN 2/TAMOZHENNIC"/>
    <property type="match status" value="1"/>
</dbReference>
<dbReference type="PROSITE" id="PS01358">
    <property type="entry name" value="ZF_RANBP2_1"/>
    <property type="match status" value="1"/>
</dbReference>
<reference evidence="6" key="1">
    <citation type="submission" date="2020-08" db="EMBL/GenBank/DDBJ databases">
        <title>Genome sequencing and assembly of the red palm weevil Rhynchophorus ferrugineus.</title>
        <authorList>
            <person name="Dias G.B."/>
            <person name="Bergman C.M."/>
            <person name="Manee M."/>
        </authorList>
    </citation>
    <scope>NUCLEOTIDE SEQUENCE</scope>
    <source>
        <strain evidence="6">AA-2017</strain>
        <tissue evidence="6">Whole larva</tissue>
    </source>
</reference>
<dbReference type="Proteomes" id="UP000625711">
    <property type="component" value="Unassembled WGS sequence"/>
</dbReference>
<evidence type="ECO:0000256" key="2">
    <source>
        <dbReference type="ARBA" id="ARBA00022771"/>
    </source>
</evidence>
<name>A0A834IUZ5_RHYFE</name>
<comment type="caution">
    <text evidence="6">The sequence shown here is derived from an EMBL/GenBank/DDBJ whole genome shotgun (WGS) entry which is preliminary data.</text>
</comment>
<evidence type="ECO:0000256" key="1">
    <source>
        <dbReference type="ARBA" id="ARBA00022723"/>
    </source>
</evidence>
<evidence type="ECO:0000256" key="4">
    <source>
        <dbReference type="SAM" id="MobiDB-lite"/>
    </source>
</evidence>
<feature type="domain" description="RanBP2-type" evidence="5">
    <location>
        <begin position="524"/>
        <end position="543"/>
    </location>
</feature>
<evidence type="ECO:0000259" key="5">
    <source>
        <dbReference type="PROSITE" id="PS01358"/>
    </source>
</evidence>
<dbReference type="PANTHER" id="PTHR15326:SF2">
    <property type="entry name" value="PROTEIN TAMOZHENNIC"/>
    <property type="match status" value="1"/>
</dbReference>
<dbReference type="InterPro" id="IPR036339">
    <property type="entry name" value="PUB-like_dom_sf"/>
</dbReference>
<gene>
    <name evidence="6" type="ORF">GWI33_003190</name>
</gene>
<accession>A0A834IUZ5</accession>
<keyword evidence="7" id="KW-1185">Reference proteome</keyword>
<dbReference type="GO" id="GO:0005737">
    <property type="term" value="C:cytoplasm"/>
    <property type="evidence" value="ECO:0007669"/>
    <property type="project" value="TreeGrafter"/>
</dbReference>